<reference evidence="4" key="1">
    <citation type="journal article" date="2019" name="Int. J. Syst. Evol. Microbiol.">
        <title>The Global Catalogue of Microorganisms (GCM) 10K type strain sequencing project: providing services to taxonomists for standard genome sequencing and annotation.</title>
        <authorList>
            <consortium name="The Broad Institute Genomics Platform"/>
            <consortium name="The Broad Institute Genome Sequencing Center for Infectious Disease"/>
            <person name="Wu L."/>
            <person name="Ma J."/>
        </authorList>
    </citation>
    <scope>NUCLEOTIDE SEQUENCE [LARGE SCALE GENOMIC DNA]</scope>
    <source>
        <strain evidence="4">TBRC 1826</strain>
    </source>
</reference>
<organism evidence="3 4">
    <name type="scientific">Nocardiopsis sediminis</name>
    <dbReference type="NCBI Taxonomy" id="1778267"/>
    <lineage>
        <taxon>Bacteria</taxon>
        <taxon>Bacillati</taxon>
        <taxon>Actinomycetota</taxon>
        <taxon>Actinomycetes</taxon>
        <taxon>Streptosporangiales</taxon>
        <taxon>Nocardiopsidaceae</taxon>
        <taxon>Nocardiopsis</taxon>
    </lineage>
</organism>
<feature type="transmembrane region" description="Helical" evidence="2">
    <location>
        <begin position="54"/>
        <end position="86"/>
    </location>
</feature>
<dbReference type="RefSeq" id="WP_378529221.1">
    <property type="nucleotide sequence ID" value="NZ_JBHSBH010000001.1"/>
</dbReference>
<keyword evidence="4" id="KW-1185">Reference proteome</keyword>
<keyword evidence="2" id="KW-0472">Membrane</keyword>
<evidence type="ECO:0000256" key="1">
    <source>
        <dbReference type="SAM" id="MobiDB-lite"/>
    </source>
</evidence>
<comment type="caution">
    <text evidence="3">The sequence shown here is derived from an EMBL/GenBank/DDBJ whole genome shotgun (WGS) entry which is preliminary data.</text>
</comment>
<gene>
    <name evidence="3" type="ORF">ACFOVU_00345</name>
</gene>
<evidence type="ECO:0000313" key="4">
    <source>
        <dbReference type="Proteomes" id="UP001595847"/>
    </source>
</evidence>
<feature type="region of interest" description="Disordered" evidence="1">
    <location>
        <begin position="1"/>
        <end position="51"/>
    </location>
</feature>
<name>A0ABV8FHF1_9ACTN</name>
<dbReference type="EMBL" id="JBHSBH010000001">
    <property type="protein sequence ID" value="MFC3994346.1"/>
    <property type="molecule type" value="Genomic_DNA"/>
</dbReference>
<evidence type="ECO:0000256" key="2">
    <source>
        <dbReference type="SAM" id="Phobius"/>
    </source>
</evidence>
<accession>A0ABV8FHF1</accession>
<evidence type="ECO:0008006" key="5">
    <source>
        <dbReference type="Google" id="ProtNLM"/>
    </source>
</evidence>
<evidence type="ECO:0000313" key="3">
    <source>
        <dbReference type="EMBL" id="MFC3994346.1"/>
    </source>
</evidence>
<keyword evidence="2" id="KW-1133">Transmembrane helix</keyword>
<protein>
    <recommendedName>
        <fullName evidence="5">DUF4190 domain-containing protein</fullName>
    </recommendedName>
</protein>
<feature type="transmembrane region" description="Helical" evidence="2">
    <location>
        <begin position="98"/>
        <end position="123"/>
    </location>
</feature>
<feature type="compositionally biased region" description="Gly residues" evidence="1">
    <location>
        <begin position="1"/>
        <end position="18"/>
    </location>
</feature>
<keyword evidence="2" id="KW-0812">Transmembrane</keyword>
<sequence length="130" mass="12734">MSYGTGGQPPYGAGGWGGPTPPPPPPGGGYGPPPPPPPPPPLGPQEPPASQGSAIGALIANVIGLCLCWVATLPGLILAIIGLSIASSNPSAARTCTLISWILFGVGAVAGVIYIAIYGFALFGSLATSY</sequence>
<proteinExistence type="predicted"/>
<dbReference type="Proteomes" id="UP001595847">
    <property type="component" value="Unassembled WGS sequence"/>
</dbReference>
<feature type="compositionally biased region" description="Pro residues" evidence="1">
    <location>
        <begin position="19"/>
        <end position="47"/>
    </location>
</feature>